<sequence length="144" mass="15919">MAIMEQSAHPYGWAVRLRDGERTHVNGEIGLMALTTRRNASAMKTVGALLALYRQAAGRAQRSLGERFAISEQQITSIEQGRRRSADSGPHRTPGNPAGQRSAPGQSRNVGSSPIARTRGASHERHDRQFTALTRTRRRDNYLT</sequence>
<organism evidence="2 3">
    <name type="scientific">Streptomyces griseoloalbus</name>
    <dbReference type="NCBI Taxonomy" id="67303"/>
    <lineage>
        <taxon>Bacteria</taxon>
        <taxon>Bacillati</taxon>
        <taxon>Actinomycetota</taxon>
        <taxon>Actinomycetes</taxon>
        <taxon>Kitasatosporales</taxon>
        <taxon>Streptomycetaceae</taxon>
        <taxon>Streptomyces</taxon>
    </lineage>
</organism>
<gene>
    <name evidence="2" type="ORF">AB0D65_19635</name>
</gene>
<evidence type="ECO:0000313" key="3">
    <source>
        <dbReference type="Proteomes" id="UP001551582"/>
    </source>
</evidence>
<feature type="compositionally biased region" description="Basic and acidic residues" evidence="1">
    <location>
        <begin position="80"/>
        <end position="90"/>
    </location>
</feature>
<feature type="compositionally biased region" description="Polar residues" evidence="1">
    <location>
        <begin position="103"/>
        <end position="112"/>
    </location>
</feature>
<dbReference type="Gene3D" id="1.10.260.40">
    <property type="entry name" value="lambda repressor-like DNA-binding domains"/>
    <property type="match status" value="1"/>
</dbReference>
<dbReference type="EMBL" id="JBEZLS010000013">
    <property type="protein sequence ID" value="MEU9353149.1"/>
    <property type="molecule type" value="Genomic_DNA"/>
</dbReference>
<proteinExistence type="predicted"/>
<name>A0ABV3E7M6_9ACTN</name>
<reference evidence="2 3" key="1">
    <citation type="submission" date="2024-06" db="EMBL/GenBank/DDBJ databases">
        <title>The Natural Products Discovery Center: Release of the First 8490 Sequenced Strains for Exploring Actinobacteria Biosynthetic Diversity.</title>
        <authorList>
            <person name="Kalkreuter E."/>
            <person name="Kautsar S.A."/>
            <person name="Yang D."/>
            <person name="Bader C.D."/>
            <person name="Teijaro C.N."/>
            <person name="Fluegel L."/>
            <person name="Davis C.M."/>
            <person name="Simpson J.R."/>
            <person name="Lauterbach L."/>
            <person name="Steele A.D."/>
            <person name="Gui C."/>
            <person name="Meng S."/>
            <person name="Li G."/>
            <person name="Viehrig K."/>
            <person name="Ye F."/>
            <person name="Su P."/>
            <person name="Kiefer A.F."/>
            <person name="Nichols A."/>
            <person name="Cepeda A.J."/>
            <person name="Yan W."/>
            <person name="Fan B."/>
            <person name="Jiang Y."/>
            <person name="Adhikari A."/>
            <person name="Zheng C.-J."/>
            <person name="Schuster L."/>
            <person name="Cowan T.M."/>
            <person name="Smanski M.J."/>
            <person name="Chevrette M.G."/>
            <person name="De Carvalho L.P.S."/>
            <person name="Shen B."/>
        </authorList>
    </citation>
    <scope>NUCLEOTIDE SEQUENCE [LARGE SCALE GENOMIC DNA]</scope>
    <source>
        <strain evidence="2 3">NPDC048274</strain>
    </source>
</reference>
<accession>A0ABV3E7M6</accession>
<comment type="caution">
    <text evidence="2">The sequence shown here is derived from an EMBL/GenBank/DDBJ whole genome shotgun (WGS) entry which is preliminary data.</text>
</comment>
<evidence type="ECO:0000256" key="1">
    <source>
        <dbReference type="SAM" id="MobiDB-lite"/>
    </source>
</evidence>
<evidence type="ECO:0000313" key="2">
    <source>
        <dbReference type="EMBL" id="MEU9353149.1"/>
    </source>
</evidence>
<dbReference type="InterPro" id="IPR010982">
    <property type="entry name" value="Lambda_DNA-bd_dom_sf"/>
</dbReference>
<feature type="region of interest" description="Disordered" evidence="1">
    <location>
        <begin position="71"/>
        <end position="144"/>
    </location>
</feature>
<evidence type="ECO:0008006" key="4">
    <source>
        <dbReference type="Google" id="ProtNLM"/>
    </source>
</evidence>
<protein>
    <recommendedName>
        <fullName evidence="4">Helix-turn-helix domain-containing protein</fullName>
    </recommendedName>
</protein>
<dbReference type="SUPFAM" id="SSF47413">
    <property type="entry name" value="lambda repressor-like DNA-binding domains"/>
    <property type="match status" value="1"/>
</dbReference>
<keyword evidence="3" id="KW-1185">Reference proteome</keyword>
<dbReference type="RefSeq" id="WP_359982440.1">
    <property type="nucleotide sequence ID" value="NZ_JBEZLS010000013.1"/>
</dbReference>
<dbReference type="Proteomes" id="UP001551582">
    <property type="component" value="Unassembled WGS sequence"/>
</dbReference>